<proteinExistence type="predicted"/>
<sequence>SFGQTFIKDDQFLTAVGSSVAFTATVFRLILGLSADRCGIKITFLWTYIPCIILLFTIYQVQFLPRIWYLIWVNALSCLLSNIFILTPLAVKTMFGSAYFLYFLLFFLNMDWFGTVLTVLLKLPICRIACLHFRT</sequence>
<feature type="transmembrane region" description="Helical" evidence="1">
    <location>
        <begin position="67"/>
        <end position="87"/>
    </location>
</feature>
<dbReference type="GeneID" id="20242912"/>
<feature type="transmembrane region" description="Helical" evidence="1">
    <location>
        <begin position="43"/>
        <end position="61"/>
    </location>
</feature>
<evidence type="ECO:0008006" key="4">
    <source>
        <dbReference type="Google" id="ProtNLM"/>
    </source>
</evidence>
<evidence type="ECO:0000313" key="2">
    <source>
        <dbReference type="EMBL" id="ESO96277.1"/>
    </source>
</evidence>
<gene>
    <name evidence="2" type="ORF">LOTGIDRAFT_174895</name>
</gene>
<dbReference type="OrthoDB" id="410267at2759"/>
<keyword evidence="1" id="KW-0472">Membrane</keyword>
<dbReference type="HOGENOM" id="CLU_1890958_0_0_1"/>
<evidence type="ECO:0000313" key="3">
    <source>
        <dbReference type="Proteomes" id="UP000030746"/>
    </source>
</evidence>
<organism evidence="2 3">
    <name type="scientific">Lottia gigantea</name>
    <name type="common">Giant owl limpet</name>
    <dbReference type="NCBI Taxonomy" id="225164"/>
    <lineage>
        <taxon>Eukaryota</taxon>
        <taxon>Metazoa</taxon>
        <taxon>Spiralia</taxon>
        <taxon>Lophotrochozoa</taxon>
        <taxon>Mollusca</taxon>
        <taxon>Gastropoda</taxon>
        <taxon>Patellogastropoda</taxon>
        <taxon>Lottioidea</taxon>
        <taxon>Lottiidae</taxon>
        <taxon>Lottia</taxon>
    </lineage>
</organism>
<keyword evidence="1" id="KW-0812">Transmembrane</keyword>
<name>V4AH79_LOTGI</name>
<dbReference type="AlphaFoldDB" id="V4AH79"/>
<dbReference type="EMBL" id="KB201498">
    <property type="protein sequence ID" value="ESO96277.1"/>
    <property type="molecule type" value="Genomic_DNA"/>
</dbReference>
<feature type="transmembrane region" description="Helical" evidence="1">
    <location>
        <begin position="99"/>
        <end position="121"/>
    </location>
</feature>
<dbReference type="KEGG" id="lgi:LOTGIDRAFT_174895"/>
<protein>
    <recommendedName>
        <fullName evidence="4">Major facilitator superfamily (MFS) profile domain-containing protein</fullName>
    </recommendedName>
</protein>
<dbReference type="Proteomes" id="UP000030746">
    <property type="component" value="Unassembled WGS sequence"/>
</dbReference>
<feature type="transmembrane region" description="Helical" evidence="1">
    <location>
        <begin position="12"/>
        <end position="31"/>
    </location>
</feature>
<accession>V4AH79</accession>
<evidence type="ECO:0000256" key="1">
    <source>
        <dbReference type="SAM" id="Phobius"/>
    </source>
</evidence>
<dbReference type="RefSeq" id="XP_009053016.1">
    <property type="nucleotide sequence ID" value="XM_009054768.1"/>
</dbReference>
<feature type="non-terminal residue" evidence="2">
    <location>
        <position position="1"/>
    </location>
</feature>
<dbReference type="CTD" id="20242912"/>
<keyword evidence="1" id="KW-1133">Transmembrane helix</keyword>
<reference evidence="2 3" key="1">
    <citation type="journal article" date="2013" name="Nature">
        <title>Insights into bilaterian evolution from three spiralian genomes.</title>
        <authorList>
            <person name="Simakov O."/>
            <person name="Marletaz F."/>
            <person name="Cho S.J."/>
            <person name="Edsinger-Gonzales E."/>
            <person name="Havlak P."/>
            <person name="Hellsten U."/>
            <person name="Kuo D.H."/>
            <person name="Larsson T."/>
            <person name="Lv J."/>
            <person name="Arendt D."/>
            <person name="Savage R."/>
            <person name="Osoegawa K."/>
            <person name="de Jong P."/>
            <person name="Grimwood J."/>
            <person name="Chapman J.A."/>
            <person name="Shapiro H."/>
            <person name="Aerts A."/>
            <person name="Otillar R.P."/>
            <person name="Terry A.Y."/>
            <person name="Boore J.L."/>
            <person name="Grigoriev I.V."/>
            <person name="Lindberg D.R."/>
            <person name="Seaver E.C."/>
            <person name="Weisblat D.A."/>
            <person name="Putnam N.H."/>
            <person name="Rokhsar D.S."/>
        </authorList>
    </citation>
    <scope>NUCLEOTIDE SEQUENCE [LARGE SCALE GENOMIC DNA]</scope>
</reference>
<keyword evidence="3" id="KW-1185">Reference proteome</keyword>